<keyword evidence="3 7" id="KW-0812">Transmembrane</keyword>
<dbReference type="RefSeq" id="WP_258423464.1">
    <property type="nucleotide sequence ID" value="NZ_JANAEZ010000001.1"/>
</dbReference>
<dbReference type="AlphaFoldDB" id="A0A9X2P464"/>
<dbReference type="Proteomes" id="UP001142175">
    <property type="component" value="Unassembled WGS sequence"/>
</dbReference>
<evidence type="ECO:0000256" key="4">
    <source>
        <dbReference type="ARBA" id="ARBA00022989"/>
    </source>
</evidence>
<evidence type="ECO:0000313" key="10">
    <source>
        <dbReference type="Proteomes" id="UP001142175"/>
    </source>
</evidence>
<comment type="caution">
    <text evidence="9">The sequence shown here is derived from an EMBL/GenBank/DDBJ whole genome shotgun (WGS) entry which is preliminary data.</text>
</comment>
<evidence type="ECO:0000256" key="2">
    <source>
        <dbReference type="ARBA" id="ARBA00022475"/>
    </source>
</evidence>
<dbReference type="GO" id="GO:0017038">
    <property type="term" value="P:protein import"/>
    <property type="evidence" value="ECO:0007669"/>
    <property type="project" value="TreeGrafter"/>
</dbReference>
<dbReference type="Pfam" id="PF01618">
    <property type="entry name" value="MotA_ExbB"/>
    <property type="match status" value="1"/>
</dbReference>
<dbReference type="PANTHER" id="PTHR30625">
    <property type="entry name" value="PROTEIN TOLQ"/>
    <property type="match status" value="1"/>
</dbReference>
<reference evidence="9" key="1">
    <citation type="submission" date="2022-08" db="EMBL/GenBank/DDBJ databases">
        <authorList>
            <person name="Zhang D."/>
        </authorList>
    </citation>
    <scope>NUCLEOTIDE SEQUENCE</scope>
    <source>
        <strain evidence="9">XJ19-11</strain>
    </source>
</reference>
<keyword evidence="5 7" id="KW-0472">Membrane</keyword>
<feature type="transmembrane region" description="Helical" evidence="7">
    <location>
        <begin position="184"/>
        <end position="206"/>
    </location>
</feature>
<evidence type="ECO:0000256" key="1">
    <source>
        <dbReference type="ARBA" id="ARBA00004651"/>
    </source>
</evidence>
<evidence type="ECO:0000256" key="5">
    <source>
        <dbReference type="ARBA" id="ARBA00023136"/>
    </source>
</evidence>
<keyword evidence="6" id="KW-0813">Transport</keyword>
<protein>
    <submittedName>
        <fullName evidence="9">MotA/TolQ/ExbB proton channel family protein</fullName>
    </submittedName>
</protein>
<keyword evidence="6" id="KW-0653">Protein transport</keyword>
<evidence type="ECO:0000256" key="7">
    <source>
        <dbReference type="SAM" id="Phobius"/>
    </source>
</evidence>
<dbReference type="InterPro" id="IPR050790">
    <property type="entry name" value="ExbB/TolQ_transport"/>
</dbReference>
<comment type="similarity">
    <text evidence="6">Belongs to the exbB/tolQ family.</text>
</comment>
<feature type="transmembrane region" description="Helical" evidence="7">
    <location>
        <begin position="136"/>
        <end position="164"/>
    </location>
</feature>
<feature type="domain" description="MotA/TolQ/ExbB proton channel" evidence="8">
    <location>
        <begin position="97"/>
        <end position="217"/>
    </location>
</feature>
<evidence type="ECO:0000256" key="3">
    <source>
        <dbReference type="ARBA" id="ARBA00022692"/>
    </source>
</evidence>
<evidence type="ECO:0000259" key="8">
    <source>
        <dbReference type="Pfam" id="PF01618"/>
    </source>
</evidence>
<dbReference type="InterPro" id="IPR002898">
    <property type="entry name" value="MotA_ExbB_proton_chnl"/>
</dbReference>
<evidence type="ECO:0000256" key="6">
    <source>
        <dbReference type="RuleBase" id="RU004057"/>
    </source>
</evidence>
<dbReference type="PANTHER" id="PTHR30625:SF17">
    <property type="entry name" value="TOLQ-RELATED"/>
    <property type="match status" value="1"/>
</dbReference>
<sequence length="230" mass="24892">MILAQTLSTDGQMMADSLSMMEPGKPSIGLLDLLIKGGYMMIPLYILFVIAVFIFVERLITLRKAAKSPKHLMDQIKILVQSGKVDQAKFLCQGESTPVANMIAKGLERIGSPLKNIEVSIENVGKIEIYKLEKNLGILATVAGAAPMIGFLGTVTGMIQAFIAVAQEEGMVSPKLLSTGIYEAMITTAAGLVVGIIAYLGYNYLVSQVSKLVHSMEYTSVEFIDLLQDK</sequence>
<feature type="transmembrane region" description="Helical" evidence="7">
    <location>
        <begin position="39"/>
        <end position="60"/>
    </location>
</feature>
<keyword evidence="4 7" id="KW-1133">Transmembrane helix</keyword>
<comment type="subcellular location">
    <subcellularLocation>
        <location evidence="1">Cell membrane</location>
        <topology evidence="1">Multi-pass membrane protein</topology>
    </subcellularLocation>
    <subcellularLocation>
        <location evidence="6">Membrane</location>
        <topology evidence="6">Multi-pass membrane protein</topology>
    </subcellularLocation>
</comment>
<name>A0A9X2P464_9BACT</name>
<keyword evidence="10" id="KW-1185">Reference proteome</keyword>
<dbReference type="GO" id="GO:0005886">
    <property type="term" value="C:plasma membrane"/>
    <property type="evidence" value="ECO:0007669"/>
    <property type="project" value="UniProtKB-SubCell"/>
</dbReference>
<dbReference type="EMBL" id="JANSUY010000007">
    <property type="protein sequence ID" value="MCR9015608.1"/>
    <property type="molecule type" value="Genomic_DNA"/>
</dbReference>
<gene>
    <name evidence="9" type="ORF">NU887_11215</name>
</gene>
<accession>A0A9X2P464</accession>
<evidence type="ECO:0000313" key="9">
    <source>
        <dbReference type="EMBL" id="MCR9015608.1"/>
    </source>
</evidence>
<proteinExistence type="inferred from homology"/>
<organism evidence="9 10">
    <name type="scientific">Aquiflexum gelatinilyticum</name>
    <dbReference type="NCBI Taxonomy" id="2961943"/>
    <lineage>
        <taxon>Bacteria</taxon>
        <taxon>Pseudomonadati</taxon>
        <taxon>Bacteroidota</taxon>
        <taxon>Cytophagia</taxon>
        <taxon>Cytophagales</taxon>
        <taxon>Cyclobacteriaceae</taxon>
        <taxon>Aquiflexum</taxon>
    </lineage>
</organism>
<keyword evidence="2" id="KW-1003">Cell membrane</keyword>